<evidence type="ECO:0000256" key="3">
    <source>
        <dbReference type="PROSITE-ProRule" id="PRU00023"/>
    </source>
</evidence>
<dbReference type="EMBL" id="JARKIB010000057">
    <property type="protein sequence ID" value="KAJ7752919.1"/>
    <property type="molecule type" value="Genomic_DNA"/>
</dbReference>
<dbReference type="InterPro" id="IPR036770">
    <property type="entry name" value="Ankyrin_rpt-contain_sf"/>
</dbReference>
<comment type="caution">
    <text evidence="4">The sequence shown here is derived from an EMBL/GenBank/DDBJ whole genome shotgun (WGS) entry which is preliminary data.</text>
</comment>
<evidence type="ECO:0000313" key="5">
    <source>
        <dbReference type="Proteomes" id="UP001215598"/>
    </source>
</evidence>
<protein>
    <submittedName>
        <fullName evidence="4">Ankyrin repeat-containing domain protein</fullName>
    </submittedName>
</protein>
<keyword evidence="5" id="KW-1185">Reference proteome</keyword>
<dbReference type="InterPro" id="IPR002110">
    <property type="entry name" value="Ankyrin_rpt"/>
</dbReference>
<dbReference type="PANTHER" id="PTHR24123:SF33">
    <property type="entry name" value="PROTEIN HOS4"/>
    <property type="match status" value="1"/>
</dbReference>
<dbReference type="PROSITE" id="PS50088">
    <property type="entry name" value="ANK_REPEAT"/>
    <property type="match status" value="2"/>
</dbReference>
<dbReference type="PRINTS" id="PR01415">
    <property type="entry name" value="ANKYRIN"/>
</dbReference>
<sequence length="188" mass="20545">MEYQPLHLAVENRDLKMMRLLLDHGAPVDGVFGCDGGSETALHYACSLGHVEMIKLLLEHGANLEDGGHYGTALGFAVHYRNLDAVRYLLDRGADATGLRAPTTPICSILRWVCGIRVCGVRHGCQRSGKEITMETIRTHLTPLAKEVQHSADEFLRIIAGMFKEAEDAVADIENSLLNMATASDSSK</sequence>
<feature type="repeat" description="ANK" evidence="3">
    <location>
        <begin position="37"/>
        <end position="69"/>
    </location>
</feature>
<keyword evidence="2 3" id="KW-0040">ANK repeat</keyword>
<dbReference type="Gene3D" id="1.25.40.20">
    <property type="entry name" value="Ankyrin repeat-containing domain"/>
    <property type="match status" value="1"/>
</dbReference>
<gene>
    <name evidence="4" type="ORF">B0H16DRAFT_1545350</name>
</gene>
<reference evidence="4" key="1">
    <citation type="submission" date="2023-03" db="EMBL/GenBank/DDBJ databases">
        <title>Massive genome expansion in bonnet fungi (Mycena s.s.) driven by repeated elements and novel gene families across ecological guilds.</title>
        <authorList>
            <consortium name="Lawrence Berkeley National Laboratory"/>
            <person name="Harder C.B."/>
            <person name="Miyauchi S."/>
            <person name="Viragh M."/>
            <person name="Kuo A."/>
            <person name="Thoen E."/>
            <person name="Andreopoulos B."/>
            <person name="Lu D."/>
            <person name="Skrede I."/>
            <person name="Drula E."/>
            <person name="Henrissat B."/>
            <person name="Morin E."/>
            <person name="Kohler A."/>
            <person name="Barry K."/>
            <person name="LaButti K."/>
            <person name="Morin E."/>
            <person name="Salamov A."/>
            <person name="Lipzen A."/>
            <person name="Mereny Z."/>
            <person name="Hegedus B."/>
            <person name="Baldrian P."/>
            <person name="Stursova M."/>
            <person name="Weitz H."/>
            <person name="Taylor A."/>
            <person name="Grigoriev I.V."/>
            <person name="Nagy L.G."/>
            <person name="Martin F."/>
            <person name="Kauserud H."/>
        </authorList>
    </citation>
    <scope>NUCLEOTIDE SEQUENCE</scope>
    <source>
        <strain evidence="4">CBHHK182m</strain>
    </source>
</reference>
<name>A0AAD7NB61_9AGAR</name>
<keyword evidence="1" id="KW-0677">Repeat</keyword>
<evidence type="ECO:0000256" key="1">
    <source>
        <dbReference type="ARBA" id="ARBA00022737"/>
    </source>
</evidence>
<dbReference type="InterPro" id="IPR051165">
    <property type="entry name" value="Multifunctional_ANK_Repeat"/>
</dbReference>
<evidence type="ECO:0000313" key="4">
    <source>
        <dbReference type="EMBL" id="KAJ7752919.1"/>
    </source>
</evidence>
<dbReference type="AlphaFoldDB" id="A0AAD7NB61"/>
<dbReference type="Proteomes" id="UP001215598">
    <property type="component" value="Unassembled WGS sequence"/>
</dbReference>
<dbReference type="SMART" id="SM00248">
    <property type="entry name" value="ANK"/>
    <property type="match status" value="3"/>
</dbReference>
<organism evidence="4 5">
    <name type="scientific">Mycena metata</name>
    <dbReference type="NCBI Taxonomy" id="1033252"/>
    <lineage>
        <taxon>Eukaryota</taxon>
        <taxon>Fungi</taxon>
        <taxon>Dikarya</taxon>
        <taxon>Basidiomycota</taxon>
        <taxon>Agaricomycotina</taxon>
        <taxon>Agaricomycetes</taxon>
        <taxon>Agaricomycetidae</taxon>
        <taxon>Agaricales</taxon>
        <taxon>Marasmiineae</taxon>
        <taxon>Mycenaceae</taxon>
        <taxon>Mycena</taxon>
    </lineage>
</organism>
<dbReference type="Pfam" id="PF12796">
    <property type="entry name" value="Ank_2"/>
    <property type="match status" value="1"/>
</dbReference>
<proteinExistence type="predicted"/>
<dbReference type="SUPFAM" id="SSF48403">
    <property type="entry name" value="Ankyrin repeat"/>
    <property type="match status" value="1"/>
</dbReference>
<accession>A0AAD7NB61</accession>
<evidence type="ECO:0000256" key="2">
    <source>
        <dbReference type="ARBA" id="ARBA00023043"/>
    </source>
</evidence>
<feature type="repeat" description="ANK" evidence="3">
    <location>
        <begin position="1"/>
        <end position="29"/>
    </location>
</feature>
<dbReference type="PANTHER" id="PTHR24123">
    <property type="entry name" value="ANKYRIN REPEAT-CONTAINING"/>
    <property type="match status" value="1"/>
</dbReference>
<dbReference type="PROSITE" id="PS50297">
    <property type="entry name" value="ANK_REP_REGION"/>
    <property type="match status" value="2"/>
</dbReference>